<dbReference type="EMBL" id="JPFZ01000010">
    <property type="protein sequence ID" value="KEQ47188.1"/>
    <property type="molecule type" value="Genomic_DNA"/>
</dbReference>
<dbReference type="Proteomes" id="UP000028022">
    <property type="component" value="Unassembled WGS sequence"/>
</dbReference>
<evidence type="ECO:0000313" key="6">
    <source>
        <dbReference type="Proteomes" id="UP000028022"/>
    </source>
</evidence>
<dbReference type="InterPro" id="IPR050748">
    <property type="entry name" value="Glycosyltrans_8_dom-fam"/>
</dbReference>
<dbReference type="CDD" id="cd04194">
    <property type="entry name" value="GT8_A4GalT_like"/>
    <property type="match status" value="1"/>
</dbReference>
<dbReference type="Gene3D" id="3.90.550.10">
    <property type="entry name" value="Spore Coat Polysaccharide Biosynthesis Protein SpsA, Chain A"/>
    <property type="match status" value="1"/>
</dbReference>
<name>A0A081QW65_STRMT</name>
<keyword evidence="2 5" id="KW-0808">Transferase</keyword>
<proteinExistence type="predicted"/>
<dbReference type="GO" id="GO:0046872">
    <property type="term" value="F:metal ion binding"/>
    <property type="evidence" value="ECO:0007669"/>
    <property type="project" value="UniProtKB-KW"/>
</dbReference>
<dbReference type="Pfam" id="PF01501">
    <property type="entry name" value="Glyco_transf_8"/>
    <property type="match status" value="1"/>
</dbReference>
<protein>
    <submittedName>
        <fullName evidence="5">Glycosyl transferase 8 family protein</fullName>
    </submittedName>
</protein>
<dbReference type="InterPro" id="IPR029044">
    <property type="entry name" value="Nucleotide-diphossugar_trans"/>
</dbReference>
<dbReference type="AlphaFoldDB" id="A0A081QW65"/>
<dbReference type="Pfam" id="PF08759">
    <property type="entry name" value="GT-D"/>
    <property type="match status" value="1"/>
</dbReference>
<dbReference type="PANTHER" id="PTHR13778">
    <property type="entry name" value="GLYCOSYLTRANSFERASE 8 DOMAIN-CONTAINING PROTEIN"/>
    <property type="match status" value="1"/>
</dbReference>
<sequence>MTSDRIAIVLIADQAYTEQLTVTMKSIMYHNKSVDFYIINQGIMPDWFRKMRRIVRNLGGEIHNIPFDMGLISAEWRTQNHISPIAYAKYFIPRFIDRERVLYLDTDVIVNGSLNSFFLTDLKGFPVAAVRDVDGSFNAGVMLIDNLQWKELSVSDKCLELSEGEKSEHWELEHFNGDQTILNSVFQDNWLELDKRFNVQVGYDLVAFYNHWTEHFNLDDEPLVIHYTTNRKPWNSSVSYRFREKWWEFYNLELSQVLAHHLGEFSLKKEKQGLDFLTLTGTEELEGIEHLASSFPEHRFHIAAYTPVGSYLNGLGQLDNIYLHPECTTATLEELFKDIDAYLNINYGDIDEAIFTRMEQLKKPIFSFYATHKGKVDQYLFLRKEIEKLDDAIRLLSEVGVDRFSQVFKQEELFDISVMSIDETLDELMKTEKSLVRFGDGEFNLINGKSIAYQEYQEDLAQEMREILLHAGDIENKVLICLPEIFEIFKGHFLQNEDSEKFWKQVLDDYGRFFQETCQTKGYGSTWISRLYIDNKDKSHAVTQFEKLKSLFEYKDILIVEGATTRSGVGNDLFNKALSIKRIICPSHHAFSKVDAIQQAILDHAKGRLILLMLGPTAKILAYRLSQLGYRTLDLGHIDPEYEWMKMGAETKVQLKYKHTAEFNFDQGIEFVEDEDYNSQIVVDLSK</sequence>
<organism evidence="5 6">
    <name type="scientific">Streptococcus mitis</name>
    <dbReference type="NCBI Taxonomy" id="28037"/>
    <lineage>
        <taxon>Bacteria</taxon>
        <taxon>Bacillati</taxon>
        <taxon>Bacillota</taxon>
        <taxon>Bacilli</taxon>
        <taxon>Lactobacillales</taxon>
        <taxon>Streptococcaceae</taxon>
        <taxon>Streptococcus</taxon>
        <taxon>Streptococcus mitis group</taxon>
    </lineage>
</organism>
<dbReference type="InterPro" id="IPR002495">
    <property type="entry name" value="Glyco_trans_8"/>
</dbReference>
<keyword evidence="3" id="KW-0479">Metal-binding</keyword>
<dbReference type="GO" id="GO:0016757">
    <property type="term" value="F:glycosyltransferase activity"/>
    <property type="evidence" value="ECO:0007669"/>
    <property type="project" value="UniProtKB-KW"/>
</dbReference>
<gene>
    <name evidence="5" type="ORF">SK608_1608</name>
</gene>
<dbReference type="InterPro" id="IPR014869">
    <property type="entry name" value="GT-D"/>
</dbReference>
<accession>A0A081QW65</accession>
<feature type="domain" description="Glycosyltransferase GT-D fold" evidence="4">
    <location>
        <begin position="436"/>
        <end position="663"/>
    </location>
</feature>
<evidence type="ECO:0000256" key="2">
    <source>
        <dbReference type="ARBA" id="ARBA00022679"/>
    </source>
</evidence>
<evidence type="ECO:0000256" key="3">
    <source>
        <dbReference type="ARBA" id="ARBA00022723"/>
    </source>
</evidence>
<evidence type="ECO:0000313" key="5">
    <source>
        <dbReference type="EMBL" id="KEQ47188.1"/>
    </source>
</evidence>
<keyword evidence="1" id="KW-0328">Glycosyltransferase</keyword>
<dbReference type="PANTHER" id="PTHR13778:SF47">
    <property type="entry name" value="LIPOPOLYSACCHARIDE 1,3-GALACTOSYLTRANSFERASE"/>
    <property type="match status" value="1"/>
</dbReference>
<dbReference type="SUPFAM" id="SSF53448">
    <property type="entry name" value="Nucleotide-diphospho-sugar transferases"/>
    <property type="match status" value="1"/>
</dbReference>
<comment type="caution">
    <text evidence="5">The sequence shown here is derived from an EMBL/GenBank/DDBJ whole genome shotgun (WGS) entry which is preliminary data.</text>
</comment>
<evidence type="ECO:0000256" key="1">
    <source>
        <dbReference type="ARBA" id="ARBA00022676"/>
    </source>
</evidence>
<dbReference type="NCBIfam" id="TIGR03728">
    <property type="entry name" value="glyco_access_1"/>
    <property type="match status" value="1"/>
</dbReference>
<evidence type="ECO:0000259" key="4">
    <source>
        <dbReference type="Pfam" id="PF08759"/>
    </source>
</evidence>
<reference evidence="5 6" key="1">
    <citation type="submission" date="2014-05" db="EMBL/GenBank/DDBJ databases">
        <authorList>
            <person name="Daugherty S.C."/>
            <person name="Tallon L.J."/>
            <person name="Sadzewicz L."/>
            <person name="Kilian M."/>
            <person name="Tettelin H."/>
        </authorList>
    </citation>
    <scope>NUCLEOTIDE SEQUENCE [LARGE SCALE GENOMIC DNA]</scope>
    <source>
        <strain evidence="5 6">SK608</strain>
    </source>
</reference>